<proteinExistence type="predicted"/>
<dbReference type="PROSITE" id="PS51257">
    <property type="entry name" value="PROKAR_LIPOPROTEIN"/>
    <property type="match status" value="1"/>
</dbReference>
<accession>J2IFZ6</accession>
<dbReference type="EMBL" id="ALAB01000009">
    <property type="protein sequence ID" value="EJI86142.1"/>
    <property type="molecule type" value="Genomic_DNA"/>
</dbReference>
<dbReference type="PATRIC" id="fig|1197174.4.peg.995"/>
<evidence type="ECO:0000313" key="1">
    <source>
        <dbReference type="EMBL" id="EJI86142.1"/>
    </source>
</evidence>
<comment type="caution">
    <text evidence="1">The sequence shown here is derived from an EMBL/GenBank/DDBJ whole genome shotgun (WGS) entry which is preliminary data.</text>
</comment>
<dbReference type="Proteomes" id="UP000012043">
    <property type="component" value="Unassembled WGS sequence"/>
</dbReference>
<dbReference type="RefSeq" id="WP_008607491.1">
    <property type="nucleotide sequence ID" value="NZ_ALAB01000009.1"/>
</dbReference>
<sequence>MARIILIAMVLLMISCSKPDTPEQIVEKLYMTADYKLLSAADKQAMTAEEWDKLGFSRMKPQLAPSSRYFELEQYLYKFTSATIHPHTVDGDKKLVKVTFKYPSLLLELHLFSDTALKLWKEEIEQAQVNFEKGLITESTLNITETEETFTLLADGVFLDLAALQERRRIHKTVHELRASLEPLRALTFKNMLSYHFNGSDYAKAIEETRQRGLQQITSDFEMFRSVFTKMLELDPDSKPFIDLHQASEAYRRLVLLKADNYFKQELAISNTKISDTSRGYKAVFFDWELKSPSQEPLYGAAAAFSATFFDDSGKQIGYQELIFKGAPDGERNMIGSGGLKIDNQTMANKARRVDVKYLFPYSLPMFSCSLDQQLSCGTR</sequence>
<organism evidence="1 2">
    <name type="scientific">Alishewanella aestuarii B11</name>
    <dbReference type="NCBI Taxonomy" id="1197174"/>
    <lineage>
        <taxon>Bacteria</taxon>
        <taxon>Pseudomonadati</taxon>
        <taxon>Pseudomonadota</taxon>
        <taxon>Gammaproteobacteria</taxon>
        <taxon>Alteromonadales</taxon>
        <taxon>Alteromonadaceae</taxon>
        <taxon>Alishewanella</taxon>
    </lineage>
</organism>
<reference evidence="1 2" key="1">
    <citation type="journal article" date="2012" name="J. Bacteriol.">
        <title>Genome Sequence of Pectin-Degrading Alishewanella aestuarii Strain B11T, Isolated from Tidal Flat Sediment.</title>
        <authorList>
            <person name="Jung J."/>
            <person name="Choi S."/>
            <person name="Chun J."/>
            <person name="Park W."/>
        </authorList>
    </citation>
    <scope>NUCLEOTIDE SEQUENCE [LARGE SCALE GENOMIC DNA]</scope>
    <source>
        <strain evidence="1 2">B11</strain>
    </source>
</reference>
<protein>
    <recommendedName>
        <fullName evidence="3">Lipoprotein</fullName>
    </recommendedName>
</protein>
<evidence type="ECO:0000313" key="2">
    <source>
        <dbReference type="Proteomes" id="UP000012043"/>
    </source>
</evidence>
<name>J2IFZ6_9ALTE</name>
<evidence type="ECO:0008006" key="3">
    <source>
        <dbReference type="Google" id="ProtNLM"/>
    </source>
</evidence>
<dbReference type="AlphaFoldDB" id="J2IFZ6"/>
<gene>
    <name evidence="1" type="ORF">AEST_10160</name>
</gene>
<keyword evidence="2" id="KW-1185">Reference proteome</keyword>